<feature type="region of interest" description="Disordered" evidence="1">
    <location>
        <begin position="1"/>
        <end position="57"/>
    </location>
</feature>
<evidence type="ECO:0000256" key="1">
    <source>
        <dbReference type="SAM" id="MobiDB-lite"/>
    </source>
</evidence>
<keyword evidence="3" id="KW-1185">Reference proteome</keyword>
<feature type="compositionally biased region" description="Polar residues" evidence="1">
    <location>
        <begin position="1"/>
        <end position="11"/>
    </location>
</feature>
<name>A0AAV8ZXV6_9CUCU</name>
<comment type="caution">
    <text evidence="2">The sequence shown here is derived from an EMBL/GenBank/DDBJ whole genome shotgun (WGS) entry which is preliminary data.</text>
</comment>
<sequence length="125" mass="13777">MRQPQGFTRSLSAKDPKERPSSSSSGSSGSQPTPGSGNKIFPKLQKVSATSSPGITRQDTIDEMVEVEQHHSRNLSLRKMQSYDCGLRDPSTASMYQTAVPEAIAPLEYKELMTNLMDFKVMFSC</sequence>
<gene>
    <name evidence="2" type="ORF">NQ314_000575</name>
</gene>
<protein>
    <submittedName>
        <fullName evidence="2">Uncharacterized protein</fullName>
    </submittedName>
</protein>
<dbReference type="EMBL" id="JANEYF010000171">
    <property type="protein sequence ID" value="KAJ8971700.1"/>
    <property type="molecule type" value="Genomic_DNA"/>
</dbReference>
<dbReference type="Proteomes" id="UP001162156">
    <property type="component" value="Unassembled WGS sequence"/>
</dbReference>
<feature type="compositionally biased region" description="Polar residues" evidence="1">
    <location>
        <begin position="47"/>
        <end position="57"/>
    </location>
</feature>
<reference evidence="2" key="1">
    <citation type="journal article" date="2023" name="Insect Mol. Biol.">
        <title>Genome sequencing provides insights into the evolution of gene families encoding plant cell wall-degrading enzymes in longhorned beetles.</title>
        <authorList>
            <person name="Shin N.R."/>
            <person name="Okamura Y."/>
            <person name="Kirsch R."/>
            <person name="Pauchet Y."/>
        </authorList>
    </citation>
    <scope>NUCLEOTIDE SEQUENCE</scope>
    <source>
        <strain evidence="2">RBIC_L_NR</strain>
    </source>
</reference>
<evidence type="ECO:0000313" key="3">
    <source>
        <dbReference type="Proteomes" id="UP001162156"/>
    </source>
</evidence>
<accession>A0AAV8ZXV6</accession>
<proteinExistence type="predicted"/>
<feature type="compositionally biased region" description="Low complexity" evidence="1">
    <location>
        <begin position="21"/>
        <end position="37"/>
    </location>
</feature>
<evidence type="ECO:0000313" key="2">
    <source>
        <dbReference type="EMBL" id="KAJ8971700.1"/>
    </source>
</evidence>
<organism evidence="2 3">
    <name type="scientific">Rhamnusium bicolor</name>
    <dbReference type="NCBI Taxonomy" id="1586634"/>
    <lineage>
        <taxon>Eukaryota</taxon>
        <taxon>Metazoa</taxon>
        <taxon>Ecdysozoa</taxon>
        <taxon>Arthropoda</taxon>
        <taxon>Hexapoda</taxon>
        <taxon>Insecta</taxon>
        <taxon>Pterygota</taxon>
        <taxon>Neoptera</taxon>
        <taxon>Endopterygota</taxon>
        <taxon>Coleoptera</taxon>
        <taxon>Polyphaga</taxon>
        <taxon>Cucujiformia</taxon>
        <taxon>Chrysomeloidea</taxon>
        <taxon>Cerambycidae</taxon>
        <taxon>Lepturinae</taxon>
        <taxon>Rhagiini</taxon>
        <taxon>Rhamnusium</taxon>
    </lineage>
</organism>
<dbReference type="AlphaFoldDB" id="A0AAV8ZXV6"/>